<feature type="coiled-coil region" evidence="1">
    <location>
        <begin position="72"/>
        <end position="102"/>
    </location>
</feature>
<feature type="transmembrane region" description="Helical" evidence="2">
    <location>
        <begin position="301"/>
        <end position="320"/>
    </location>
</feature>
<dbReference type="PANTHER" id="PTHR34502">
    <property type="entry name" value="DUF6594 DOMAIN-CONTAINING PROTEIN-RELATED"/>
    <property type="match status" value="1"/>
</dbReference>
<accession>A0A6A6QQS9</accession>
<feature type="domain" description="DUF6594" evidence="3">
    <location>
        <begin position="45"/>
        <end position="313"/>
    </location>
</feature>
<organism evidence="4 5">
    <name type="scientific">Lophium mytilinum</name>
    <dbReference type="NCBI Taxonomy" id="390894"/>
    <lineage>
        <taxon>Eukaryota</taxon>
        <taxon>Fungi</taxon>
        <taxon>Dikarya</taxon>
        <taxon>Ascomycota</taxon>
        <taxon>Pezizomycotina</taxon>
        <taxon>Dothideomycetes</taxon>
        <taxon>Pleosporomycetidae</taxon>
        <taxon>Mytilinidiales</taxon>
        <taxon>Mytilinidiaceae</taxon>
        <taxon>Lophium</taxon>
    </lineage>
</organism>
<dbReference type="Pfam" id="PF20237">
    <property type="entry name" value="DUF6594"/>
    <property type="match status" value="1"/>
</dbReference>
<keyword evidence="1" id="KW-0175">Coiled coil</keyword>
<gene>
    <name evidence="4" type="ORF">BU16DRAFT_41192</name>
</gene>
<name>A0A6A6QQS9_9PEZI</name>
<protein>
    <recommendedName>
        <fullName evidence="3">DUF6594 domain-containing protein</fullName>
    </recommendedName>
</protein>
<sequence length="329" mass="36917">MATTYKPRIVRSFSSAFTLTSKTSQSSDVESTPETIKPKQHLQGFPSLSALLASDHDLQVFRRFDRLASRNLLYLQAEILDLETRLDELDAADLEVANAEESEWMEVKLTARCWESFAEKAENGEEREVEKMKLVKLIRERMAEYQDALIRQSTILNLDKPNPRVKSGIIGWFEQNRPLVGHGRNLFDGKSKNDIVALRTPPDQDRLTMFLQNRLGYFLRNRKKAKDGPADWDGMHYFHETIIGRIVSFFSVFLAALLLVGAITSLYFVSNASSRMVLLAVFTTLFAASVGVLTNSRKVDIYAATAAYAAVLVVFIGNVAPGANVQSNS</sequence>
<dbReference type="PANTHER" id="PTHR34502:SF4">
    <property type="entry name" value="DUF6594 DOMAIN-CONTAINING PROTEIN"/>
    <property type="match status" value="1"/>
</dbReference>
<dbReference type="InterPro" id="IPR046529">
    <property type="entry name" value="DUF6594"/>
</dbReference>
<keyword evidence="5" id="KW-1185">Reference proteome</keyword>
<evidence type="ECO:0000259" key="3">
    <source>
        <dbReference type="Pfam" id="PF20237"/>
    </source>
</evidence>
<dbReference type="EMBL" id="MU004190">
    <property type="protein sequence ID" value="KAF2494499.1"/>
    <property type="molecule type" value="Genomic_DNA"/>
</dbReference>
<dbReference type="Proteomes" id="UP000799750">
    <property type="component" value="Unassembled WGS sequence"/>
</dbReference>
<keyword evidence="2" id="KW-0472">Membrane</keyword>
<keyword evidence="2" id="KW-1133">Transmembrane helix</keyword>
<feature type="transmembrane region" description="Helical" evidence="2">
    <location>
        <begin position="276"/>
        <end position="294"/>
    </location>
</feature>
<evidence type="ECO:0000256" key="2">
    <source>
        <dbReference type="SAM" id="Phobius"/>
    </source>
</evidence>
<evidence type="ECO:0000256" key="1">
    <source>
        <dbReference type="SAM" id="Coils"/>
    </source>
</evidence>
<keyword evidence="2" id="KW-0812">Transmembrane</keyword>
<feature type="transmembrane region" description="Helical" evidence="2">
    <location>
        <begin position="246"/>
        <end position="270"/>
    </location>
</feature>
<dbReference type="OrthoDB" id="3533814at2759"/>
<dbReference type="AlphaFoldDB" id="A0A6A6QQS9"/>
<reference evidence="4" key="1">
    <citation type="journal article" date="2020" name="Stud. Mycol.">
        <title>101 Dothideomycetes genomes: a test case for predicting lifestyles and emergence of pathogens.</title>
        <authorList>
            <person name="Haridas S."/>
            <person name="Albert R."/>
            <person name="Binder M."/>
            <person name="Bloem J."/>
            <person name="Labutti K."/>
            <person name="Salamov A."/>
            <person name="Andreopoulos B."/>
            <person name="Baker S."/>
            <person name="Barry K."/>
            <person name="Bills G."/>
            <person name="Bluhm B."/>
            <person name="Cannon C."/>
            <person name="Castanera R."/>
            <person name="Culley D."/>
            <person name="Daum C."/>
            <person name="Ezra D."/>
            <person name="Gonzalez J."/>
            <person name="Henrissat B."/>
            <person name="Kuo A."/>
            <person name="Liang C."/>
            <person name="Lipzen A."/>
            <person name="Lutzoni F."/>
            <person name="Magnuson J."/>
            <person name="Mondo S."/>
            <person name="Nolan M."/>
            <person name="Ohm R."/>
            <person name="Pangilinan J."/>
            <person name="Park H.-J."/>
            <person name="Ramirez L."/>
            <person name="Alfaro M."/>
            <person name="Sun H."/>
            <person name="Tritt A."/>
            <person name="Yoshinaga Y."/>
            <person name="Zwiers L.-H."/>
            <person name="Turgeon B."/>
            <person name="Goodwin S."/>
            <person name="Spatafora J."/>
            <person name="Crous P."/>
            <person name="Grigoriev I."/>
        </authorList>
    </citation>
    <scope>NUCLEOTIDE SEQUENCE</scope>
    <source>
        <strain evidence="4">CBS 269.34</strain>
    </source>
</reference>
<evidence type="ECO:0000313" key="5">
    <source>
        <dbReference type="Proteomes" id="UP000799750"/>
    </source>
</evidence>
<proteinExistence type="predicted"/>
<evidence type="ECO:0000313" key="4">
    <source>
        <dbReference type="EMBL" id="KAF2494499.1"/>
    </source>
</evidence>